<proteinExistence type="inferred from homology"/>
<dbReference type="InterPro" id="IPR000979">
    <property type="entry name" value="Phosphodiesterase_MJ0936/Vps29"/>
</dbReference>
<dbReference type="EMBL" id="WHJC01000360">
    <property type="protein sequence ID" value="MPQ44925.1"/>
    <property type="molecule type" value="Genomic_DNA"/>
</dbReference>
<dbReference type="Proteomes" id="UP000430345">
    <property type="component" value="Unassembled WGS sequence"/>
</dbReference>
<keyword evidence="2" id="KW-0479">Metal-binding</keyword>
<comment type="cofactor">
    <cofactor evidence="2">
        <name>a divalent metal cation</name>
        <dbReference type="ChEBI" id="CHEBI:60240"/>
    </cofactor>
</comment>
<dbReference type="SUPFAM" id="SSF56300">
    <property type="entry name" value="Metallo-dependent phosphatases"/>
    <property type="match status" value="1"/>
</dbReference>
<evidence type="ECO:0000256" key="2">
    <source>
        <dbReference type="RuleBase" id="RU362039"/>
    </source>
</evidence>
<gene>
    <name evidence="4" type="ORF">GBZ86_14385</name>
</gene>
<dbReference type="InterPro" id="IPR024654">
    <property type="entry name" value="Calcineurin-like_PHP_lpxH"/>
</dbReference>
<dbReference type="RefSeq" id="WP_152891804.1">
    <property type="nucleotide sequence ID" value="NZ_WHJC01000360.1"/>
</dbReference>
<dbReference type="AlphaFoldDB" id="A0A6I1MNE1"/>
<evidence type="ECO:0000313" key="4">
    <source>
        <dbReference type="EMBL" id="MPQ44925.1"/>
    </source>
</evidence>
<dbReference type="GO" id="GO:0016787">
    <property type="term" value="F:hydrolase activity"/>
    <property type="evidence" value="ECO:0007669"/>
    <property type="project" value="UniProtKB-UniRule"/>
</dbReference>
<accession>A0A6I1MNE1</accession>
<reference evidence="4 5" key="1">
    <citation type="submission" date="2019-10" db="EMBL/GenBank/DDBJ databases">
        <title>The Genome Sequence of Clostridium tarantellae Isolated from Fish Brain.</title>
        <authorList>
            <person name="Bano L."/>
            <person name="Kiel M."/>
            <person name="Sales G."/>
            <person name="Doxey A.C."/>
            <person name="Mansfield M.J."/>
            <person name="Schiavone M."/>
            <person name="Rossetto O."/>
            <person name="Pirazzini M."/>
            <person name="Dobrindt U."/>
            <person name="Montecucco C."/>
        </authorList>
    </citation>
    <scope>NUCLEOTIDE SEQUENCE [LARGE SCALE GENOMIC DNA]</scope>
    <source>
        <strain evidence="4 5">DSM 3997</strain>
    </source>
</reference>
<evidence type="ECO:0000313" key="5">
    <source>
        <dbReference type="Proteomes" id="UP000430345"/>
    </source>
</evidence>
<dbReference type="GO" id="GO:0046872">
    <property type="term" value="F:metal ion binding"/>
    <property type="evidence" value="ECO:0007669"/>
    <property type="project" value="UniProtKB-KW"/>
</dbReference>
<organism evidence="4 5">
    <name type="scientific">Clostridium tarantellae</name>
    <dbReference type="NCBI Taxonomy" id="39493"/>
    <lineage>
        <taxon>Bacteria</taxon>
        <taxon>Bacillati</taxon>
        <taxon>Bacillota</taxon>
        <taxon>Clostridia</taxon>
        <taxon>Eubacteriales</taxon>
        <taxon>Clostridiaceae</taxon>
        <taxon>Clostridium</taxon>
    </lineage>
</organism>
<evidence type="ECO:0000256" key="1">
    <source>
        <dbReference type="ARBA" id="ARBA00008950"/>
    </source>
</evidence>
<dbReference type="InterPro" id="IPR029052">
    <property type="entry name" value="Metallo-depent_PP-like"/>
</dbReference>
<dbReference type="CDD" id="cd00841">
    <property type="entry name" value="MPP_YfcE"/>
    <property type="match status" value="1"/>
</dbReference>
<comment type="caution">
    <text evidence="4">The sequence shown here is derived from an EMBL/GenBank/DDBJ whole genome shotgun (WGS) entry which is preliminary data.</text>
</comment>
<dbReference type="PANTHER" id="PTHR11124">
    <property type="entry name" value="VACUOLAR SORTING PROTEIN VPS29"/>
    <property type="match status" value="1"/>
</dbReference>
<dbReference type="InterPro" id="IPR041802">
    <property type="entry name" value="MPP_YfcE"/>
</dbReference>
<protein>
    <recommendedName>
        <fullName evidence="2">Phosphoesterase</fullName>
        <ecNumber evidence="2">3.1.4.-</ecNumber>
    </recommendedName>
</protein>
<feature type="domain" description="Calcineurin-like phosphoesterase" evidence="3">
    <location>
        <begin position="1"/>
        <end position="146"/>
    </location>
</feature>
<comment type="similarity">
    <text evidence="1 2">Belongs to the metallophosphoesterase superfamily. YfcE family.</text>
</comment>
<dbReference type="NCBIfam" id="TIGR00040">
    <property type="entry name" value="yfcE"/>
    <property type="match status" value="1"/>
</dbReference>
<dbReference type="OrthoDB" id="9800565at2"/>
<dbReference type="Gene3D" id="3.60.21.10">
    <property type="match status" value="1"/>
</dbReference>
<evidence type="ECO:0000259" key="3">
    <source>
        <dbReference type="Pfam" id="PF12850"/>
    </source>
</evidence>
<name>A0A6I1MNE1_9CLOT</name>
<dbReference type="EC" id="3.1.4.-" evidence="2"/>
<keyword evidence="5" id="KW-1185">Reference proteome</keyword>
<sequence length="156" mass="17390">MIIAVVSDTHNITNVMKKIKTLIKDADILIHLGDNIIDLEYLSCGFNGEVYGVRGNCDYPNEGAIEQIIEVNNKKIFMTHGDKYSVKMGLSTIFYKGKELQVDIVLFGHTHQKVNIEKEGMLLLNPGSPSLPKDEAASIAFLEIGEKGIKSYYKDI</sequence>
<dbReference type="Pfam" id="PF12850">
    <property type="entry name" value="Metallophos_2"/>
    <property type="match status" value="1"/>
</dbReference>